<evidence type="ECO:0000259" key="1">
    <source>
        <dbReference type="PROSITE" id="PS51186"/>
    </source>
</evidence>
<accession>A0ABY7KHA5</accession>
<dbReference type="EMBL" id="CP114413">
    <property type="protein sequence ID" value="WAZ22522.1"/>
    <property type="molecule type" value="Genomic_DNA"/>
</dbReference>
<proteinExistence type="predicted"/>
<dbReference type="Proteomes" id="UP001164439">
    <property type="component" value="Chromosome"/>
</dbReference>
<dbReference type="Gene3D" id="3.40.630.30">
    <property type="match status" value="1"/>
</dbReference>
<keyword evidence="2" id="KW-0012">Acyltransferase</keyword>
<dbReference type="EC" id="2.3.1.-" evidence="2"/>
<organism evidence="2 3">
    <name type="scientific">Streptomyces cinnabarinus</name>
    <dbReference type="NCBI Taxonomy" id="67287"/>
    <lineage>
        <taxon>Bacteria</taxon>
        <taxon>Bacillati</taxon>
        <taxon>Actinomycetota</taxon>
        <taxon>Actinomycetes</taxon>
        <taxon>Kitasatosporales</taxon>
        <taxon>Streptomycetaceae</taxon>
        <taxon>Streptomyces</taxon>
    </lineage>
</organism>
<dbReference type="InterPro" id="IPR000182">
    <property type="entry name" value="GNAT_dom"/>
</dbReference>
<dbReference type="CDD" id="cd04301">
    <property type="entry name" value="NAT_SF"/>
    <property type="match status" value="1"/>
</dbReference>
<dbReference type="PROSITE" id="PS51186">
    <property type="entry name" value="GNAT"/>
    <property type="match status" value="1"/>
</dbReference>
<evidence type="ECO:0000313" key="3">
    <source>
        <dbReference type="Proteomes" id="UP001164439"/>
    </source>
</evidence>
<protein>
    <submittedName>
        <fullName evidence="2">GNAT family N-acetyltransferase</fullName>
        <ecNumber evidence="2">2.3.1.-</ecNumber>
    </submittedName>
</protein>
<dbReference type="SUPFAM" id="SSF55729">
    <property type="entry name" value="Acyl-CoA N-acyltransferases (Nat)"/>
    <property type="match status" value="1"/>
</dbReference>
<reference evidence="2" key="1">
    <citation type="submission" date="2022-12" db="EMBL/GenBank/DDBJ databases">
        <authorList>
            <person name="Ruckert C."/>
            <person name="Busche T."/>
            <person name="Kalinowski J."/>
            <person name="Wittmann C."/>
        </authorList>
    </citation>
    <scope>NUCLEOTIDE SEQUENCE</scope>
    <source>
        <strain evidence="2">DSM 40467</strain>
    </source>
</reference>
<dbReference type="GO" id="GO:0016746">
    <property type="term" value="F:acyltransferase activity"/>
    <property type="evidence" value="ECO:0007669"/>
    <property type="project" value="UniProtKB-KW"/>
</dbReference>
<feature type="domain" description="N-acetyltransferase" evidence="1">
    <location>
        <begin position="7"/>
        <end position="156"/>
    </location>
</feature>
<dbReference type="RefSeq" id="WP_269660138.1">
    <property type="nucleotide sequence ID" value="NZ_CP114413.1"/>
</dbReference>
<gene>
    <name evidence="2" type="ORF">STRCI_003781</name>
</gene>
<sequence length="156" mass="17111">MTITTGLRLETLTPKNIEAALGIRIRPDQEHAVEPVAHSLAEAYVWPGVAWPRLIVDDGRPVGFLMAFLDIDWLGDGSLVRSGLWRLNIAADEQGRGYGRFAVDSVAAELRARGTKELYVTWHPGPTGPENFYLRLGFEPNGETSGNQTVGVLKLS</sequence>
<evidence type="ECO:0000313" key="2">
    <source>
        <dbReference type="EMBL" id="WAZ22522.1"/>
    </source>
</evidence>
<keyword evidence="3" id="KW-1185">Reference proteome</keyword>
<dbReference type="Pfam" id="PF00583">
    <property type="entry name" value="Acetyltransf_1"/>
    <property type="match status" value="1"/>
</dbReference>
<name>A0ABY7KHA5_9ACTN</name>
<dbReference type="InterPro" id="IPR016181">
    <property type="entry name" value="Acyl_CoA_acyltransferase"/>
</dbReference>
<keyword evidence="2" id="KW-0808">Transferase</keyword>